<feature type="compositionally biased region" description="Low complexity" evidence="4">
    <location>
        <begin position="451"/>
        <end position="483"/>
    </location>
</feature>
<dbReference type="Pfam" id="PF24883">
    <property type="entry name" value="NPHP3_N"/>
    <property type="match status" value="1"/>
</dbReference>
<feature type="region of interest" description="Disordered" evidence="4">
    <location>
        <begin position="287"/>
        <end position="325"/>
    </location>
</feature>
<accession>A0A2K3DL87</accession>
<feature type="repeat" description="WD" evidence="3">
    <location>
        <begin position="1236"/>
        <end position="1269"/>
    </location>
</feature>
<keyword evidence="7" id="KW-1185">Reference proteome</keyword>
<dbReference type="InterPro" id="IPR027417">
    <property type="entry name" value="P-loop_NTPase"/>
</dbReference>
<feature type="region of interest" description="Disordered" evidence="4">
    <location>
        <begin position="451"/>
        <end position="492"/>
    </location>
</feature>
<dbReference type="InterPro" id="IPR015943">
    <property type="entry name" value="WD40/YVTN_repeat-like_dom_sf"/>
</dbReference>
<feature type="compositionally biased region" description="Acidic residues" evidence="4">
    <location>
        <begin position="299"/>
        <end position="313"/>
    </location>
</feature>
<keyword evidence="2" id="KW-0677">Repeat</keyword>
<sequence length="1682" mass="177918">MFTVADIALTPKPTRDPRPLAVVSKGISLRGLRKLRQTLREFFGEQRYATISTDGVNTEWVKVVTRKYKCRVAEDPALVAREDVGVPQYFISHAWKNGFDLLLRGVESYLASADEGTRVWIDIIAVNQHPDSGVQAADVGAFKDVVHACSGGTLVVLDMGNCNPATRAWCIYEWAHTLGFHGPDGLHLHASVKERTVLVSSLDVRKAECYMPADKEMILADVRATAGSEAAFNQRLKLQLLLQPLSYTVDLRQLRRGATATATAAAGAGPTAWDWGPIKAWLDEGDELGAGRQDGRDEGDGDDDEDEEGEVEEGSNAATLAEKEERRKAAGASPCLCVLGGPGEGKSTLVAALLQDAQLGRRVHGFHLCKFSDQRRREPKRVLESLLFSMAMRLPEMRKGLLTMRPEHLAAIPDSVTQWGSGVDMMLMQLFAADRAKQLVVLVDALDEADAAPAAPQQQQQQQHGEDSSASGAPAPSSSSNDGTNGGSGGGGGGGGGVNAVFQLITTKLRSYFIRGRIRFIVTVRPDGLGGNARAALNSAFGAGRVVYVTPQQLQQPATMEAAAPSSVAAKSSHGGGVLLFNRVAKDCLGLASDAAASAALLGGAAGRAPGLSDLYSLYGRVFQSGMSKLPAREREAVSELLNVLLVAAEPLPQVVLEAMGLGGAVEKLPGYGVLFYVDEHHLHMLHATLADWMRSSGGGGSGGGDGGGGVGVAAAASVRAGSLLPYGLRYLAHHLVAVANQAASSGSSTSSGGGRVAATAAAAAAALEAEAVAGLEELMGSYSYLAEVCRQGFAHRFMSDLLQLLRPSARLEDCQRWLVTAQHDLVNARSRRDVLATALQCPAGTTVFQHAKQATAATAAAAGPAVADAGRGPAEGAAAGSGGQAGGGGGGQASWALSCTLGQIMDWPAARLRLKHEDWIMDVDVSPDGRLIALSGRGETQAGGRTVLLFNALTGALIKPLTEREDTCKWCVRFSPDGALLAAAGSDKTVHLWSVASGQCVAKFEVDTSSLADSHRGKEVHDLDWHPDGSTLATADGAYIYLWQRQRQRQEEGMEQRQGQGQPGTKKPKRGKRRAWDIVHSVSTGSDPKAARTSLDSTVWALRYSPTGQYLAAGSGPRVLIFSSATLEPVAEVKLDISSAATLSFGKGTVMGLSYSPDSWLLASARSDRLQVWDVSNPATPTLVAEPQVHPRTAFKCVGFSPNGSMLAVGGGTGGEHGIIHLLDTSTWAVLAQITKEHKSGVDGLCWSRDGRYLVSCSIDRTAVQWEVARLLHSSKPQGHTSPLTCLAWAPDNKALASGASDHTVRIWECGDDGRCLAVLPLRQGVEKERGPASVVSLAWSADGSTLAAASSFLRGTDWRLATAVEVWDVPSQSRLFLIQPTETTFSVRSSSISFTEPCVKMLLRFVEPKGADSGSSGGGGGDGGGAAGTLQGVCYVLLSPDQWRLTDVLFTWDAASGKELSRKVLVSSPDDGYRLGQDPRIGHCDWSPGGGNDMVAVGGNKLELWDGEATASHAHLQLDTCTELWRASWACDGTAIAAVLSYDDDMDYGGHAAKEILPPKQICVWDAQYLKAFKPKNSYDEPKAKIKIVTQAEVWDAVFSPTDAGTLASVSEDGTLRLWDLRQSKSAGSDSDGEHIDNDGENCIAFRVGTKPLLALAWSPNGRMVACGGDERTIAVFSQD</sequence>
<dbReference type="SUPFAM" id="SSF50998">
    <property type="entry name" value="Quinoprotein alcohol dehydrogenase-like"/>
    <property type="match status" value="2"/>
</dbReference>
<dbReference type="InterPro" id="IPR001680">
    <property type="entry name" value="WD40_rpt"/>
</dbReference>
<dbReference type="InParanoid" id="A0A2K3DL87"/>
<dbReference type="ExpressionAtlas" id="A0A2K3DL87">
    <property type="expression patterns" value="differential"/>
</dbReference>
<reference evidence="6 7" key="1">
    <citation type="journal article" date="2007" name="Science">
        <title>The Chlamydomonas genome reveals the evolution of key animal and plant functions.</title>
        <authorList>
            <person name="Merchant S.S."/>
            <person name="Prochnik S.E."/>
            <person name="Vallon O."/>
            <person name="Harris E.H."/>
            <person name="Karpowicz S.J."/>
            <person name="Witman G.B."/>
            <person name="Terry A."/>
            <person name="Salamov A."/>
            <person name="Fritz-Laylin L.K."/>
            <person name="Marechal-Drouard L."/>
            <person name="Marshall W.F."/>
            <person name="Qu L.H."/>
            <person name="Nelson D.R."/>
            <person name="Sanderfoot A.A."/>
            <person name="Spalding M.H."/>
            <person name="Kapitonov V.V."/>
            <person name="Ren Q."/>
            <person name="Ferris P."/>
            <person name="Lindquist E."/>
            <person name="Shapiro H."/>
            <person name="Lucas S.M."/>
            <person name="Grimwood J."/>
            <person name="Schmutz J."/>
            <person name="Cardol P."/>
            <person name="Cerutti H."/>
            <person name="Chanfreau G."/>
            <person name="Chen C.L."/>
            <person name="Cognat V."/>
            <person name="Croft M.T."/>
            <person name="Dent R."/>
            <person name="Dutcher S."/>
            <person name="Fernandez E."/>
            <person name="Fukuzawa H."/>
            <person name="Gonzalez-Ballester D."/>
            <person name="Gonzalez-Halphen D."/>
            <person name="Hallmann A."/>
            <person name="Hanikenne M."/>
            <person name="Hippler M."/>
            <person name="Inwood W."/>
            <person name="Jabbari K."/>
            <person name="Kalanon M."/>
            <person name="Kuras R."/>
            <person name="Lefebvre P.A."/>
            <person name="Lemaire S.D."/>
            <person name="Lobanov A.V."/>
            <person name="Lohr M."/>
            <person name="Manuell A."/>
            <person name="Meier I."/>
            <person name="Mets L."/>
            <person name="Mittag M."/>
            <person name="Mittelmeier T."/>
            <person name="Moroney J.V."/>
            <person name="Moseley J."/>
            <person name="Napoli C."/>
            <person name="Nedelcu A.M."/>
            <person name="Niyogi K."/>
            <person name="Novoselov S.V."/>
            <person name="Paulsen I.T."/>
            <person name="Pazour G."/>
            <person name="Purton S."/>
            <person name="Ral J.P."/>
            <person name="Riano-Pachon D.M."/>
            <person name="Riekhof W."/>
            <person name="Rymarquis L."/>
            <person name="Schroda M."/>
            <person name="Stern D."/>
            <person name="Umen J."/>
            <person name="Willows R."/>
            <person name="Wilson N."/>
            <person name="Zimmer S.L."/>
            <person name="Allmer J."/>
            <person name="Balk J."/>
            <person name="Bisova K."/>
            <person name="Chen C.J."/>
            <person name="Elias M."/>
            <person name="Gendler K."/>
            <person name="Hauser C."/>
            <person name="Lamb M.R."/>
            <person name="Ledford H."/>
            <person name="Long J.C."/>
            <person name="Minagawa J."/>
            <person name="Page M.D."/>
            <person name="Pan J."/>
            <person name="Pootakham W."/>
            <person name="Roje S."/>
            <person name="Rose A."/>
            <person name="Stahlberg E."/>
            <person name="Terauchi A.M."/>
            <person name="Yang P."/>
            <person name="Ball S."/>
            <person name="Bowler C."/>
            <person name="Dieckmann C.L."/>
            <person name="Gladyshev V.N."/>
            <person name="Green P."/>
            <person name="Jorgensen R."/>
            <person name="Mayfield S."/>
            <person name="Mueller-Roeber B."/>
            <person name="Rajamani S."/>
            <person name="Sayre R.T."/>
            <person name="Brokstein P."/>
            <person name="Dubchak I."/>
            <person name="Goodstein D."/>
            <person name="Hornick L."/>
            <person name="Huang Y.W."/>
            <person name="Jhaveri J."/>
            <person name="Luo Y."/>
            <person name="Martinez D."/>
            <person name="Ngau W.C."/>
            <person name="Otillar B."/>
            <person name="Poliakov A."/>
            <person name="Porter A."/>
            <person name="Szajkowski L."/>
            <person name="Werner G."/>
            <person name="Zhou K."/>
            <person name="Grigoriev I.V."/>
            <person name="Rokhsar D.S."/>
            <person name="Grossman A.R."/>
        </authorList>
    </citation>
    <scope>NUCLEOTIDE SEQUENCE [LARGE SCALE GENOMIC DNA]</scope>
    <source>
        <strain evidence="7">CC-503</strain>
    </source>
</reference>
<feature type="compositionally biased region" description="Low complexity" evidence="4">
    <location>
        <begin position="867"/>
        <end position="879"/>
    </location>
</feature>
<dbReference type="PANTHER" id="PTHR19879:SF9">
    <property type="entry name" value="TRANSCRIPTION INITIATION FACTOR TFIID SUBUNIT 5"/>
    <property type="match status" value="1"/>
</dbReference>
<feature type="repeat" description="WD" evidence="3">
    <location>
        <begin position="973"/>
        <end position="1004"/>
    </location>
</feature>
<dbReference type="Proteomes" id="UP000006906">
    <property type="component" value="Chromosome 7"/>
</dbReference>
<dbReference type="PRINTS" id="PR00320">
    <property type="entry name" value="GPROTEINBRPT"/>
</dbReference>
<protein>
    <recommendedName>
        <fullName evidence="5">Nephrocystin 3-like N-terminal domain-containing protein</fullName>
    </recommendedName>
</protein>
<dbReference type="Pfam" id="PF00400">
    <property type="entry name" value="WD40"/>
    <property type="match status" value="6"/>
</dbReference>
<evidence type="ECO:0000256" key="4">
    <source>
        <dbReference type="SAM" id="MobiDB-lite"/>
    </source>
</evidence>
<dbReference type="InterPro" id="IPR019775">
    <property type="entry name" value="WD40_repeat_CS"/>
</dbReference>
<dbReference type="PaxDb" id="3055-EDP03955"/>
<evidence type="ECO:0000256" key="3">
    <source>
        <dbReference type="PROSITE-ProRule" id="PRU00221"/>
    </source>
</evidence>
<feature type="region of interest" description="Disordered" evidence="4">
    <location>
        <begin position="867"/>
        <end position="886"/>
    </location>
</feature>
<dbReference type="InterPro" id="IPR056884">
    <property type="entry name" value="NPHP3-like_N"/>
</dbReference>
<evidence type="ECO:0000313" key="7">
    <source>
        <dbReference type="Proteomes" id="UP000006906"/>
    </source>
</evidence>
<organism evidence="6 7">
    <name type="scientific">Chlamydomonas reinhardtii</name>
    <name type="common">Chlamydomonas smithii</name>
    <dbReference type="NCBI Taxonomy" id="3055"/>
    <lineage>
        <taxon>Eukaryota</taxon>
        <taxon>Viridiplantae</taxon>
        <taxon>Chlorophyta</taxon>
        <taxon>core chlorophytes</taxon>
        <taxon>Chlorophyceae</taxon>
        <taxon>CS clade</taxon>
        <taxon>Chlamydomonadales</taxon>
        <taxon>Chlamydomonadaceae</taxon>
        <taxon>Chlamydomonas</taxon>
    </lineage>
</organism>
<feature type="repeat" description="WD" evidence="3">
    <location>
        <begin position="1609"/>
        <end position="1631"/>
    </location>
</feature>
<dbReference type="PROSITE" id="PS50082">
    <property type="entry name" value="WD_REPEATS_2"/>
    <property type="match status" value="4"/>
</dbReference>
<evidence type="ECO:0000256" key="2">
    <source>
        <dbReference type="ARBA" id="ARBA00022737"/>
    </source>
</evidence>
<gene>
    <name evidence="6" type="ORF">CHLRE_07g350451v5</name>
</gene>
<evidence type="ECO:0000313" key="6">
    <source>
        <dbReference type="EMBL" id="PNW81304.1"/>
    </source>
</evidence>
<dbReference type="KEGG" id="cre:CHLRE_07g350451v5"/>
<dbReference type="Gene3D" id="2.130.10.10">
    <property type="entry name" value="YVTN repeat-like/Quinoprotein amine dehydrogenase"/>
    <property type="match status" value="4"/>
</dbReference>
<dbReference type="Gramene" id="PNW81304">
    <property type="protein sequence ID" value="PNW81304"/>
    <property type="gene ID" value="CHLRE_07g350451v5"/>
</dbReference>
<feature type="domain" description="Nephrocystin 3-like N-terminal" evidence="5">
    <location>
        <begin position="329"/>
        <end position="452"/>
    </location>
</feature>
<dbReference type="GeneID" id="5718061"/>
<dbReference type="RefSeq" id="XP_042923117.1">
    <property type="nucleotide sequence ID" value="XM_043064549.1"/>
</dbReference>
<feature type="compositionally biased region" description="Low complexity" evidence="4">
    <location>
        <begin position="1057"/>
        <end position="1066"/>
    </location>
</feature>
<dbReference type="InterPro" id="IPR020472">
    <property type="entry name" value="WD40_PAC1"/>
</dbReference>
<dbReference type="Gene3D" id="3.40.50.300">
    <property type="entry name" value="P-loop containing nucleotide triphosphate hydrolases"/>
    <property type="match status" value="1"/>
</dbReference>
<feature type="region of interest" description="Disordered" evidence="4">
    <location>
        <begin position="1051"/>
        <end position="1076"/>
    </location>
</feature>
<dbReference type="OrthoDB" id="546070at2759"/>
<dbReference type="PANTHER" id="PTHR19879">
    <property type="entry name" value="TRANSCRIPTION INITIATION FACTOR TFIID"/>
    <property type="match status" value="1"/>
</dbReference>
<dbReference type="STRING" id="3055.A0A2K3DL87"/>
<feature type="repeat" description="WD" evidence="3">
    <location>
        <begin position="1278"/>
        <end position="1310"/>
    </location>
</feature>
<evidence type="ECO:0000256" key="1">
    <source>
        <dbReference type="ARBA" id="ARBA00022574"/>
    </source>
</evidence>
<dbReference type="SMART" id="SM00320">
    <property type="entry name" value="WD40"/>
    <property type="match status" value="12"/>
</dbReference>
<dbReference type="PROSITE" id="PS50294">
    <property type="entry name" value="WD_REPEATS_REGION"/>
    <property type="match status" value="1"/>
</dbReference>
<proteinExistence type="predicted"/>
<dbReference type="InterPro" id="IPR011047">
    <property type="entry name" value="Quinoprotein_ADH-like_sf"/>
</dbReference>
<dbReference type="EMBL" id="CM008968">
    <property type="protein sequence ID" value="PNW81304.1"/>
    <property type="molecule type" value="Genomic_DNA"/>
</dbReference>
<evidence type="ECO:0000259" key="5">
    <source>
        <dbReference type="Pfam" id="PF24883"/>
    </source>
</evidence>
<keyword evidence="1 3" id="KW-0853">WD repeat</keyword>
<name>A0A2K3DL87_CHLRE</name>
<dbReference type="PROSITE" id="PS00678">
    <property type="entry name" value="WD_REPEATS_1"/>
    <property type="match status" value="1"/>
</dbReference>